<dbReference type="GO" id="GO:1990904">
    <property type="term" value="C:ribonucleoprotein complex"/>
    <property type="evidence" value="ECO:0007669"/>
    <property type="project" value="UniProtKB-KW"/>
</dbReference>
<dbReference type="SUPFAM" id="SSF54189">
    <property type="entry name" value="Ribosomal proteins S24e, L23 and L15e"/>
    <property type="match status" value="1"/>
</dbReference>
<evidence type="ECO:0000256" key="3">
    <source>
        <dbReference type="ARBA" id="ARBA00022884"/>
    </source>
</evidence>
<sequence length="92" mass="10296">MQILIKPLISEKSMTGNTVGKYVFVVDIKANKVQVAEEIMNIYKVDVTKVNIIKVKPTSKLVKGKFAAKIKSYKKAVITLKKGQKIPGFEEK</sequence>
<comment type="caution">
    <text evidence="8">The sequence shown here is derived from an EMBL/GenBank/DDBJ whole genome shotgun (WGS) entry which is preliminary data.</text>
</comment>
<dbReference type="InterPro" id="IPR012678">
    <property type="entry name" value="Ribosomal_uL23/eL15/eS24_sf"/>
</dbReference>
<accession>A0A0G0LSL8</accession>
<dbReference type="GO" id="GO:0019843">
    <property type="term" value="F:rRNA binding"/>
    <property type="evidence" value="ECO:0007669"/>
    <property type="project" value="UniProtKB-UniRule"/>
</dbReference>
<name>A0A0G0LSL8_9BACT</name>
<keyword evidence="2 6" id="KW-0699">rRNA-binding</keyword>
<dbReference type="InterPro" id="IPR013025">
    <property type="entry name" value="Ribosomal_uL23-like"/>
</dbReference>
<protein>
    <recommendedName>
        <fullName evidence="6">Large ribosomal subunit protein uL23</fullName>
    </recommendedName>
</protein>
<dbReference type="NCBIfam" id="NF004363">
    <property type="entry name" value="PRK05738.2-4"/>
    <property type="match status" value="1"/>
</dbReference>
<proteinExistence type="inferred from homology"/>
<dbReference type="PROSITE" id="PS00050">
    <property type="entry name" value="RIBOSOMAL_L23"/>
    <property type="match status" value="1"/>
</dbReference>
<reference evidence="8 9" key="1">
    <citation type="journal article" date="2015" name="Nature">
        <title>rRNA introns, odd ribosomes, and small enigmatic genomes across a large radiation of phyla.</title>
        <authorList>
            <person name="Brown C.T."/>
            <person name="Hug L.A."/>
            <person name="Thomas B.C."/>
            <person name="Sharon I."/>
            <person name="Castelle C.J."/>
            <person name="Singh A."/>
            <person name="Wilkins M.J."/>
            <person name="Williams K.H."/>
            <person name="Banfield J.F."/>
        </authorList>
    </citation>
    <scope>NUCLEOTIDE SEQUENCE [LARGE SCALE GENOMIC DNA]</scope>
</reference>
<comment type="subunit">
    <text evidence="6">Part of the 50S ribosomal subunit. Contacts protein L29, and trigger factor when it is bound to the ribosome.</text>
</comment>
<keyword evidence="5 6" id="KW-0687">Ribonucleoprotein</keyword>
<comment type="similarity">
    <text evidence="1 6 7">Belongs to the universal ribosomal protein uL23 family.</text>
</comment>
<dbReference type="Gene3D" id="3.30.70.330">
    <property type="match status" value="1"/>
</dbReference>
<organism evidence="8 9">
    <name type="scientific">Berkelbacteria bacterium GW2011_GWA1_39_10</name>
    <dbReference type="NCBI Taxonomy" id="1618332"/>
    <lineage>
        <taxon>Bacteria</taxon>
        <taxon>Candidatus Berkelbacteria</taxon>
    </lineage>
</organism>
<comment type="function">
    <text evidence="6">One of the early assembly proteins it binds 23S rRNA. One of the proteins that surrounds the polypeptide exit tunnel on the outside of the ribosome. Forms the main docking site for trigger factor binding to the ribosome.</text>
</comment>
<dbReference type="AlphaFoldDB" id="A0A0G0LSL8"/>
<dbReference type="GO" id="GO:0006412">
    <property type="term" value="P:translation"/>
    <property type="evidence" value="ECO:0007669"/>
    <property type="project" value="UniProtKB-UniRule"/>
</dbReference>
<gene>
    <name evidence="6" type="primary">rplW</name>
    <name evidence="8" type="ORF">UT15_C0002G0048</name>
</gene>
<keyword evidence="4 6" id="KW-0689">Ribosomal protein</keyword>
<evidence type="ECO:0000313" key="9">
    <source>
        <dbReference type="Proteomes" id="UP000033862"/>
    </source>
</evidence>
<dbReference type="Proteomes" id="UP000033862">
    <property type="component" value="Unassembled WGS sequence"/>
</dbReference>
<evidence type="ECO:0000256" key="2">
    <source>
        <dbReference type="ARBA" id="ARBA00022730"/>
    </source>
</evidence>
<evidence type="ECO:0000313" key="8">
    <source>
        <dbReference type="EMBL" id="KKQ90975.1"/>
    </source>
</evidence>
<evidence type="ECO:0000256" key="5">
    <source>
        <dbReference type="ARBA" id="ARBA00023274"/>
    </source>
</evidence>
<evidence type="ECO:0000256" key="7">
    <source>
        <dbReference type="RuleBase" id="RU003934"/>
    </source>
</evidence>
<dbReference type="InterPro" id="IPR001014">
    <property type="entry name" value="Ribosomal_uL23_CS"/>
</dbReference>
<keyword evidence="3 6" id="KW-0694">RNA-binding</keyword>
<dbReference type="HAMAP" id="MF_01369_B">
    <property type="entry name" value="Ribosomal_uL23_B"/>
    <property type="match status" value="1"/>
</dbReference>
<dbReference type="InterPro" id="IPR012677">
    <property type="entry name" value="Nucleotide-bd_a/b_plait_sf"/>
</dbReference>
<dbReference type="Pfam" id="PF00276">
    <property type="entry name" value="Ribosomal_L23"/>
    <property type="match status" value="1"/>
</dbReference>
<dbReference type="STRING" id="1618332.UT15_C0002G0048"/>
<dbReference type="GO" id="GO:0003735">
    <property type="term" value="F:structural constituent of ribosome"/>
    <property type="evidence" value="ECO:0007669"/>
    <property type="project" value="InterPro"/>
</dbReference>
<evidence type="ECO:0000256" key="4">
    <source>
        <dbReference type="ARBA" id="ARBA00022980"/>
    </source>
</evidence>
<evidence type="ECO:0000256" key="6">
    <source>
        <dbReference type="HAMAP-Rule" id="MF_01369"/>
    </source>
</evidence>
<dbReference type="GO" id="GO:0005840">
    <property type="term" value="C:ribosome"/>
    <property type="evidence" value="ECO:0007669"/>
    <property type="project" value="UniProtKB-KW"/>
</dbReference>
<dbReference type="EMBL" id="LBVS01000002">
    <property type="protein sequence ID" value="KKQ90975.1"/>
    <property type="molecule type" value="Genomic_DNA"/>
</dbReference>
<evidence type="ECO:0000256" key="1">
    <source>
        <dbReference type="ARBA" id="ARBA00006700"/>
    </source>
</evidence>